<evidence type="ECO:0000313" key="2">
    <source>
        <dbReference type="EMBL" id="MCJ8210497.1"/>
    </source>
</evidence>
<dbReference type="RefSeq" id="WP_245130336.1">
    <property type="nucleotide sequence ID" value="NZ_JALJEJ010000005.1"/>
</dbReference>
<sequence>MKGKIFLNTLYTVGIFLCIITLVWGFDHKRYEIITGAVLIGAALVVLKIRLIKEVRTIINKRKP</sequence>
<dbReference type="EMBL" id="JALJEJ010000005">
    <property type="protein sequence ID" value="MCJ8210497.1"/>
    <property type="molecule type" value="Genomic_DNA"/>
</dbReference>
<accession>A0A9X2BC41</accession>
<dbReference type="AlphaFoldDB" id="A0A9X2BC41"/>
<comment type="caution">
    <text evidence="2">The sequence shown here is derived from an EMBL/GenBank/DDBJ whole genome shotgun (WGS) entry which is preliminary data.</text>
</comment>
<keyword evidence="1" id="KW-0472">Membrane</keyword>
<gene>
    <name evidence="2" type="ORF">MUY27_12335</name>
</gene>
<reference evidence="2" key="1">
    <citation type="submission" date="2022-04" db="EMBL/GenBank/DDBJ databases">
        <title>Mucilaginibacter sp. RS28 isolated from freshwater.</title>
        <authorList>
            <person name="Ko S.-R."/>
        </authorList>
    </citation>
    <scope>NUCLEOTIDE SEQUENCE</scope>
    <source>
        <strain evidence="2">RS28</strain>
    </source>
</reference>
<name>A0A9X2BC41_9SPHI</name>
<keyword evidence="1" id="KW-1133">Transmembrane helix</keyword>
<feature type="transmembrane region" description="Helical" evidence="1">
    <location>
        <begin position="5"/>
        <end position="25"/>
    </location>
</feature>
<dbReference type="Proteomes" id="UP001139450">
    <property type="component" value="Unassembled WGS sequence"/>
</dbReference>
<evidence type="ECO:0000256" key="1">
    <source>
        <dbReference type="SAM" id="Phobius"/>
    </source>
</evidence>
<proteinExistence type="predicted"/>
<feature type="transmembrane region" description="Helical" evidence="1">
    <location>
        <begin position="31"/>
        <end position="52"/>
    </location>
</feature>
<protein>
    <submittedName>
        <fullName evidence="2">DUF6358 family protein</fullName>
    </submittedName>
</protein>
<dbReference type="Pfam" id="PF19885">
    <property type="entry name" value="DUF6358"/>
    <property type="match status" value="1"/>
</dbReference>
<keyword evidence="3" id="KW-1185">Reference proteome</keyword>
<organism evidence="2 3">
    <name type="scientific">Mucilaginibacter straminoryzae</name>
    <dbReference type="NCBI Taxonomy" id="2932774"/>
    <lineage>
        <taxon>Bacteria</taxon>
        <taxon>Pseudomonadati</taxon>
        <taxon>Bacteroidota</taxon>
        <taxon>Sphingobacteriia</taxon>
        <taxon>Sphingobacteriales</taxon>
        <taxon>Sphingobacteriaceae</taxon>
        <taxon>Mucilaginibacter</taxon>
    </lineage>
</organism>
<keyword evidence="1" id="KW-0812">Transmembrane</keyword>
<dbReference type="InterPro" id="IPR045938">
    <property type="entry name" value="DUF6358"/>
</dbReference>
<evidence type="ECO:0000313" key="3">
    <source>
        <dbReference type="Proteomes" id="UP001139450"/>
    </source>
</evidence>